<keyword evidence="3" id="KW-1185">Reference proteome</keyword>
<feature type="transmembrane region" description="Helical" evidence="1">
    <location>
        <begin position="177"/>
        <end position="195"/>
    </location>
</feature>
<evidence type="ECO:0000256" key="1">
    <source>
        <dbReference type="SAM" id="Phobius"/>
    </source>
</evidence>
<dbReference type="Proteomes" id="UP000610456">
    <property type="component" value="Unassembled WGS sequence"/>
</dbReference>
<protein>
    <recommendedName>
        <fullName evidence="4">LPXTG-motif cell wall anchor domain-containing protein</fullName>
    </recommendedName>
</protein>
<keyword evidence="1" id="KW-0472">Membrane</keyword>
<feature type="transmembrane region" description="Helical" evidence="1">
    <location>
        <begin position="28"/>
        <end position="48"/>
    </location>
</feature>
<reference evidence="2" key="1">
    <citation type="journal article" date="2014" name="Int. J. Syst. Evol. Microbiol.">
        <title>Complete genome sequence of Corynebacterium casei LMG S-19264T (=DSM 44701T), isolated from a smear-ripened cheese.</title>
        <authorList>
            <consortium name="US DOE Joint Genome Institute (JGI-PGF)"/>
            <person name="Walter F."/>
            <person name="Albersmeier A."/>
            <person name="Kalinowski J."/>
            <person name="Ruckert C."/>
        </authorList>
    </citation>
    <scope>NUCLEOTIDE SEQUENCE</scope>
    <source>
        <strain evidence="2">KCTC 12719</strain>
    </source>
</reference>
<sequence>MYNKYNAKPIMKSLCVSIENQDSGESRVYVTSVLVSLFFMLFSFTIAAQQVNSSVDTTSILIGEQITYSIAVEAGENDLVVFPEGQTFSPLEMIESYAVDTSRVEDRLRLLKEYALTQFDSGSYVIPQQRVQINDRAFTTDSLRVEVRDVVVDTTKQKMYPIKPSVEVTSGFSVPAWAWWLLGFLVLALLVYLFFRRKKKKEAAANKLPPYEQAIYQLKQLDDSHLLEQREIKEYYSQLSSAVRRYLDEEVYDRALESTTGELILYLENERKSGKLKINDTTIEKLKKILQRADLAKFANSKPDVITAKEDRSDVELVINDTKASIPEPTEEELLRDQEYREKKAKKQRLKKILIGVVVFFFLFFGIATYLITTKGFDYVKDTYLGHPTKELLEGEWIRSEYGTPPVAITTPKVLKRGELKVAEEAKAVMTGSETFQYGSLLGNYFVSVTTVPLGPQTQIDLEKAVEGIYGYLEAQGARNILMKQEDFTTVNGAEGIKIFGTLDMENPVNGKFLTNEYAILNFAENNGFQQITVIFNEDDTYADELTQRILNSVELQNPGN</sequence>
<proteinExistence type="predicted"/>
<dbReference type="EMBL" id="BMXB01000001">
    <property type="protein sequence ID" value="GHA23490.1"/>
    <property type="molecule type" value="Genomic_DNA"/>
</dbReference>
<gene>
    <name evidence="2" type="ORF">GCM10007103_00660</name>
</gene>
<keyword evidence="1" id="KW-1133">Transmembrane helix</keyword>
<organism evidence="2 3">
    <name type="scientific">Salinimicrobium marinum</name>
    <dbReference type="NCBI Taxonomy" id="680283"/>
    <lineage>
        <taxon>Bacteria</taxon>
        <taxon>Pseudomonadati</taxon>
        <taxon>Bacteroidota</taxon>
        <taxon>Flavobacteriia</taxon>
        <taxon>Flavobacteriales</taxon>
        <taxon>Flavobacteriaceae</taxon>
        <taxon>Salinimicrobium</taxon>
    </lineage>
</organism>
<reference evidence="2" key="2">
    <citation type="submission" date="2020-09" db="EMBL/GenBank/DDBJ databases">
        <authorList>
            <person name="Sun Q."/>
            <person name="Kim S."/>
        </authorList>
    </citation>
    <scope>NUCLEOTIDE SEQUENCE</scope>
    <source>
        <strain evidence="2">KCTC 12719</strain>
    </source>
</reference>
<evidence type="ECO:0008006" key="4">
    <source>
        <dbReference type="Google" id="ProtNLM"/>
    </source>
</evidence>
<dbReference type="InterPro" id="IPR025489">
    <property type="entry name" value="DUF4381"/>
</dbReference>
<evidence type="ECO:0000313" key="3">
    <source>
        <dbReference type="Proteomes" id="UP000610456"/>
    </source>
</evidence>
<comment type="caution">
    <text evidence="2">The sequence shown here is derived from an EMBL/GenBank/DDBJ whole genome shotgun (WGS) entry which is preliminary data.</text>
</comment>
<accession>A0A918S4F7</accession>
<keyword evidence="1" id="KW-0812">Transmembrane</keyword>
<evidence type="ECO:0000313" key="2">
    <source>
        <dbReference type="EMBL" id="GHA23490.1"/>
    </source>
</evidence>
<name>A0A918S4F7_9FLAO</name>
<dbReference type="Pfam" id="PF14316">
    <property type="entry name" value="DUF4381"/>
    <property type="match status" value="1"/>
</dbReference>
<dbReference type="AlphaFoldDB" id="A0A918S4F7"/>
<feature type="transmembrane region" description="Helical" evidence="1">
    <location>
        <begin position="353"/>
        <end position="372"/>
    </location>
</feature>